<keyword evidence="2" id="KW-1185">Reference proteome</keyword>
<gene>
    <name evidence="1" type="ORF">STRAU_7300</name>
</gene>
<dbReference type="AlphaFoldDB" id="S3Z7H5"/>
<proteinExistence type="predicted"/>
<evidence type="ECO:0000313" key="1">
    <source>
        <dbReference type="EMBL" id="EPH39651.1"/>
    </source>
</evidence>
<dbReference type="PATRIC" id="fig|1286094.4.peg.7224"/>
<name>S3Z7H5_9ACTN</name>
<sequence>MLAAGRGDVVEAARWYRLAAGLAAEAGSRNGAFNLGLLLAREGSEPEAALWWTRAADAGHGRAALRLALLYARRGQLAEGQRWASRAVELGPAEVAERAARLREALRQELTA</sequence>
<dbReference type="Proteomes" id="UP000014629">
    <property type="component" value="Unassembled WGS sequence"/>
</dbReference>
<evidence type="ECO:0000313" key="2">
    <source>
        <dbReference type="Proteomes" id="UP000014629"/>
    </source>
</evidence>
<protein>
    <recommendedName>
        <fullName evidence="3">Sel1 repeat family protein</fullName>
    </recommendedName>
</protein>
<dbReference type="Gene3D" id="1.25.40.10">
    <property type="entry name" value="Tetratricopeptide repeat domain"/>
    <property type="match status" value="1"/>
</dbReference>
<dbReference type="EMBL" id="AOPZ01000507">
    <property type="protein sequence ID" value="EPH39651.1"/>
    <property type="molecule type" value="Genomic_DNA"/>
</dbReference>
<organism evidence="1 2">
    <name type="scientific">Streptomyces aurantiacus JA 4570</name>
    <dbReference type="NCBI Taxonomy" id="1286094"/>
    <lineage>
        <taxon>Bacteria</taxon>
        <taxon>Bacillati</taxon>
        <taxon>Actinomycetota</taxon>
        <taxon>Actinomycetes</taxon>
        <taxon>Kitasatosporales</taxon>
        <taxon>Streptomycetaceae</taxon>
        <taxon>Streptomyces</taxon>
        <taxon>Streptomyces aurantiacus group</taxon>
    </lineage>
</organism>
<accession>S3Z7H5</accession>
<evidence type="ECO:0008006" key="3">
    <source>
        <dbReference type="Google" id="ProtNLM"/>
    </source>
</evidence>
<comment type="caution">
    <text evidence="1">The sequence shown here is derived from an EMBL/GenBank/DDBJ whole genome shotgun (WGS) entry which is preliminary data.</text>
</comment>
<dbReference type="SUPFAM" id="SSF81901">
    <property type="entry name" value="HCP-like"/>
    <property type="match status" value="1"/>
</dbReference>
<dbReference type="InterPro" id="IPR011990">
    <property type="entry name" value="TPR-like_helical_dom_sf"/>
</dbReference>
<reference evidence="1 2" key="1">
    <citation type="submission" date="2013-02" db="EMBL/GenBank/DDBJ databases">
        <title>Draft Genome Sequence of Streptomyces aurantiacus, Which Produces Setomimycin.</title>
        <authorList>
            <person name="Gruening B.A."/>
            <person name="Praeg A."/>
            <person name="Erxleben A."/>
            <person name="Guenther S."/>
            <person name="Mueller M."/>
        </authorList>
    </citation>
    <scope>NUCLEOTIDE SEQUENCE [LARGE SCALE GENOMIC DNA]</scope>
    <source>
        <strain evidence="1 2">JA 4570</strain>
    </source>
</reference>